<dbReference type="SMART" id="SM00829">
    <property type="entry name" value="PKS_ER"/>
    <property type="match status" value="1"/>
</dbReference>
<name>A0A4P6XRB0_9ASCO</name>
<dbReference type="EMBL" id="CP034458">
    <property type="protein sequence ID" value="QBM88866.1"/>
    <property type="molecule type" value="Genomic_DNA"/>
</dbReference>
<reference evidence="4" key="1">
    <citation type="submission" date="2019-03" db="EMBL/GenBank/DDBJ databases">
        <title>Snf2 controls pulcherriminic acid biosynthesis and connects pigmentation and antifungal activity of the yeast Metschnikowia pulcherrima.</title>
        <authorList>
            <person name="Gore-Lloyd D."/>
            <person name="Sumann I."/>
            <person name="Brachmann A.O."/>
            <person name="Schneeberger K."/>
            <person name="Ortiz-Merino R.A."/>
            <person name="Moreno-Beltran M."/>
            <person name="Schlaefli M."/>
            <person name="Kirner P."/>
            <person name="Santos Kron A."/>
            <person name="Wolfe K.H."/>
            <person name="Piel J."/>
            <person name="Ahrens C.H."/>
            <person name="Henk D."/>
            <person name="Freimoser F.M."/>
        </authorList>
    </citation>
    <scope>NUCLEOTIDE SEQUENCE [LARGE SCALE GENOMIC DNA]</scope>
    <source>
        <strain evidence="4">APC 1.2</strain>
    </source>
</reference>
<dbReference type="PANTHER" id="PTHR43205">
    <property type="entry name" value="PROSTAGLANDIN REDUCTASE"/>
    <property type="match status" value="1"/>
</dbReference>
<dbReference type="InterPro" id="IPR020843">
    <property type="entry name" value="ER"/>
</dbReference>
<gene>
    <name evidence="3" type="ORF">METSCH_C08470</name>
</gene>
<dbReference type="SUPFAM" id="SSF51735">
    <property type="entry name" value="NAD(P)-binding Rossmann-fold domains"/>
    <property type="match status" value="1"/>
</dbReference>
<accession>A0A4P6XRB0</accession>
<evidence type="ECO:0000313" key="3">
    <source>
        <dbReference type="EMBL" id="QBM88866.1"/>
    </source>
</evidence>
<dbReference type="InterPro" id="IPR036291">
    <property type="entry name" value="NAD(P)-bd_dom_sf"/>
</dbReference>
<dbReference type="Gene3D" id="3.90.180.10">
    <property type="entry name" value="Medium-chain alcohol dehydrogenases, catalytic domain"/>
    <property type="match status" value="1"/>
</dbReference>
<dbReference type="InterPro" id="IPR013149">
    <property type="entry name" value="ADH-like_C"/>
</dbReference>
<feature type="domain" description="Enoyl reductase (ER)" evidence="2">
    <location>
        <begin position="21"/>
        <end position="348"/>
    </location>
</feature>
<sequence length="351" mass="38700">MVSKIILETPPTGPVNLAWGQSDSTFKLVDTELPALKDGELKVKVLYLSNDPTQRMWISANQDPKRQYLPPILKGDPIRSLGLAEVLESKSEKYAKGDVVSGVLNWSDELVIPESSVSTKVDKSLPYEWYLSAIGLTGLTAYFGLKNVGQLKEGQTVLISAASGATGSMAVQLAKHFFKASKVVGIAGSEEKCKWVESLGADLCVNYRDADYQKKLDEFLGEEHFDVYYDNVGGEILNYALKRVKRYGRIIACGAIAGYNDSSKMAVKAWGEIISNRLTVQGFIVFDFFSEFPEAIKDIVAIVKSGKVTPEDGVHVEDLSKSGKPLEKVPEVWHKLFTEEKPRGKLLTKLV</sequence>
<dbReference type="InterPro" id="IPR041694">
    <property type="entry name" value="ADH_N_2"/>
</dbReference>
<dbReference type="GO" id="GO:0016628">
    <property type="term" value="F:oxidoreductase activity, acting on the CH-CH group of donors, NAD or NADP as acceptor"/>
    <property type="evidence" value="ECO:0007669"/>
    <property type="project" value="InterPro"/>
</dbReference>
<organism evidence="3 4">
    <name type="scientific">Metschnikowia aff. pulcherrima</name>
    <dbReference type="NCBI Taxonomy" id="2163413"/>
    <lineage>
        <taxon>Eukaryota</taxon>
        <taxon>Fungi</taxon>
        <taxon>Dikarya</taxon>
        <taxon>Ascomycota</taxon>
        <taxon>Saccharomycotina</taxon>
        <taxon>Pichiomycetes</taxon>
        <taxon>Metschnikowiaceae</taxon>
        <taxon>Metschnikowia</taxon>
    </lineage>
</organism>
<dbReference type="Pfam" id="PF16884">
    <property type="entry name" value="ADH_N_2"/>
    <property type="match status" value="1"/>
</dbReference>
<dbReference type="Gene3D" id="3.40.50.720">
    <property type="entry name" value="NAD(P)-binding Rossmann-like Domain"/>
    <property type="match status" value="1"/>
</dbReference>
<evidence type="ECO:0000259" key="2">
    <source>
        <dbReference type="SMART" id="SM00829"/>
    </source>
</evidence>
<keyword evidence="4" id="KW-1185">Reference proteome</keyword>
<dbReference type="CDD" id="cd05288">
    <property type="entry name" value="PGDH"/>
    <property type="match status" value="1"/>
</dbReference>
<evidence type="ECO:0000256" key="1">
    <source>
        <dbReference type="ARBA" id="ARBA00023002"/>
    </source>
</evidence>
<dbReference type="InterPro" id="IPR045010">
    <property type="entry name" value="MDR_fam"/>
</dbReference>
<dbReference type="SUPFAM" id="SSF50129">
    <property type="entry name" value="GroES-like"/>
    <property type="match status" value="1"/>
</dbReference>
<protein>
    <recommendedName>
        <fullName evidence="2">Enoyl reductase (ER) domain-containing protein</fullName>
    </recommendedName>
</protein>
<dbReference type="InterPro" id="IPR011032">
    <property type="entry name" value="GroES-like_sf"/>
</dbReference>
<proteinExistence type="predicted"/>
<keyword evidence="1" id="KW-0560">Oxidoreductase</keyword>
<dbReference type="AlphaFoldDB" id="A0A4P6XRB0"/>
<dbReference type="Pfam" id="PF00107">
    <property type="entry name" value="ADH_zinc_N"/>
    <property type="match status" value="1"/>
</dbReference>
<evidence type="ECO:0000313" key="4">
    <source>
        <dbReference type="Proteomes" id="UP000292447"/>
    </source>
</evidence>
<dbReference type="PANTHER" id="PTHR43205:SF19">
    <property type="entry name" value="ENOYL REDUCTASE (ER) DOMAIN-CONTAINING PROTEIN"/>
    <property type="match status" value="1"/>
</dbReference>
<dbReference type="Proteomes" id="UP000292447">
    <property type="component" value="Chromosome III"/>
</dbReference>
<dbReference type="FunFam" id="3.40.50.720:FF:000121">
    <property type="entry name" value="Prostaglandin reductase 2"/>
    <property type="match status" value="1"/>
</dbReference>